<evidence type="ECO:0000256" key="1">
    <source>
        <dbReference type="SAM" id="Phobius"/>
    </source>
</evidence>
<accession>A0A1H5V5K6</accession>
<protein>
    <recommendedName>
        <fullName evidence="4">Aspartate carbamoyltransferase catalytic subunit</fullName>
    </recommendedName>
</protein>
<name>A0A1H5V5K6_9RHOB</name>
<keyword evidence="1" id="KW-1133">Transmembrane helix</keyword>
<feature type="transmembrane region" description="Helical" evidence="1">
    <location>
        <begin position="157"/>
        <end position="181"/>
    </location>
</feature>
<dbReference type="Proteomes" id="UP000236742">
    <property type="component" value="Unassembled WGS sequence"/>
</dbReference>
<evidence type="ECO:0000313" key="3">
    <source>
        <dbReference type="Proteomes" id="UP000236742"/>
    </source>
</evidence>
<organism evidence="2 3">
    <name type="scientific">Jhaorihella thermophila</name>
    <dbReference type="NCBI Taxonomy" id="488547"/>
    <lineage>
        <taxon>Bacteria</taxon>
        <taxon>Pseudomonadati</taxon>
        <taxon>Pseudomonadota</taxon>
        <taxon>Alphaproteobacteria</taxon>
        <taxon>Rhodobacterales</taxon>
        <taxon>Paracoccaceae</taxon>
        <taxon>Jhaorihella</taxon>
    </lineage>
</organism>
<dbReference type="AlphaFoldDB" id="A0A1H5V5K6"/>
<proteinExistence type="predicted"/>
<reference evidence="2 3" key="1">
    <citation type="submission" date="2016-10" db="EMBL/GenBank/DDBJ databases">
        <authorList>
            <person name="de Groot N.N."/>
        </authorList>
    </citation>
    <scope>NUCLEOTIDE SEQUENCE [LARGE SCALE GENOMIC DNA]</scope>
    <source>
        <strain evidence="2 3">DSM 23413</strain>
    </source>
</reference>
<dbReference type="OrthoDB" id="7875742at2"/>
<gene>
    <name evidence="2" type="ORF">SAMN05421751_105170</name>
</gene>
<sequence length="182" mass="19518">MTAPRPDPLRVGPLEVGVVRLFALNMPAERARFLREPGAAAQVLGVEELDDDEVAIFPIRDLGEMGLAGYLAEGFGIDPAQLEPDRAALETLEGWVMVVRSRAFGGCEVTLHPDPAVRPVGAWVEPGVDWSGGPLEAESAHMGTAPRKSPREARAQARMIGASVFAGVMAIIIAFVIWLVLR</sequence>
<keyword evidence="3" id="KW-1185">Reference proteome</keyword>
<keyword evidence="1" id="KW-0472">Membrane</keyword>
<evidence type="ECO:0008006" key="4">
    <source>
        <dbReference type="Google" id="ProtNLM"/>
    </source>
</evidence>
<evidence type="ECO:0000313" key="2">
    <source>
        <dbReference type="EMBL" id="SEF82599.1"/>
    </source>
</evidence>
<keyword evidence="1" id="KW-0812">Transmembrane</keyword>
<dbReference type="RefSeq" id="WP_104007620.1">
    <property type="nucleotide sequence ID" value="NZ_FNVD01000005.1"/>
</dbReference>
<dbReference type="EMBL" id="FNVD01000005">
    <property type="protein sequence ID" value="SEF82599.1"/>
    <property type="molecule type" value="Genomic_DNA"/>
</dbReference>